<feature type="region of interest" description="Disordered" evidence="7">
    <location>
        <begin position="1"/>
        <end position="24"/>
    </location>
</feature>
<evidence type="ECO:0008006" key="10">
    <source>
        <dbReference type="Google" id="ProtNLM"/>
    </source>
</evidence>
<evidence type="ECO:0000256" key="4">
    <source>
        <dbReference type="ARBA" id="ARBA00022552"/>
    </source>
</evidence>
<comment type="caution">
    <text evidence="8">The sequence shown here is derived from an EMBL/GenBank/DDBJ whole genome shotgun (WGS) entry which is preliminary data.</text>
</comment>
<reference evidence="8 9" key="1">
    <citation type="submission" date="2018-06" db="EMBL/GenBank/DDBJ databases">
        <title>Complete Genomes of Monosporascus.</title>
        <authorList>
            <person name="Robinson A.J."/>
            <person name="Natvig D.O."/>
        </authorList>
    </citation>
    <scope>NUCLEOTIDE SEQUENCE [LARGE SCALE GENOMIC DNA]</scope>
    <source>
        <strain evidence="8 9">CBS 110550</strain>
    </source>
</reference>
<comment type="similarity">
    <text evidence="3">Belongs to the UTP11 family.</text>
</comment>
<dbReference type="EMBL" id="QJNU01000640">
    <property type="protein sequence ID" value="RYO91153.1"/>
    <property type="molecule type" value="Genomic_DNA"/>
</dbReference>
<evidence type="ECO:0000256" key="1">
    <source>
        <dbReference type="ARBA" id="ARBA00004099"/>
    </source>
</evidence>
<dbReference type="AlphaFoldDB" id="A0A4Q4T0K9"/>
<dbReference type="PANTHER" id="PTHR12838">
    <property type="entry name" value="U3 SMALL NUCLEOLAR RNA-ASSOCIATED PROTEIN 11"/>
    <property type="match status" value="1"/>
</dbReference>
<evidence type="ECO:0000256" key="6">
    <source>
        <dbReference type="SAM" id="Coils"/>
    </source>
</evidence>
<dbReference type="GO" id="GO:0032040">
    <property type="term" value="C:small-subunit processome"/>
    <property type="evidence" value="ECO:0007669"/>
    <property type="project" value="InterPro"/>
</dbReference>
<dbReference type="Pfam" id="PF03998">
    <property type="entry name" value="Utp11"/>
    <property type="match status" value="2"/>
</dbReference>
<organism evidence="8 9">
    <name type="scientific">Monosporascus ibericus</name>
    <dbReference type="NCBI Taxonomy" id="155417"/>
    <lineage>
        <taxon>Eukaryota</taxon>
        <taxon>Fungi</taxon>
        <taxon>Dikarya</taxon>
        <taxon>Ascomycota</taxon>
        <taxon>Pezizomycotina</taxon>
        <taxon>Sordariomycetes</taxon>
        <taxon>Xylariomycetidae</taxon>
        <taxon>Xylariales</taxon>
        <taxon>Xylariales incertae sedis</taxon>
        <taxon>Monosporascus</taxon>
    </lineage>
</organism>
<keyword evidence="6" id="KW-0175">Coiled coil</keyword>
<feature type="compositionally biased region" description="Basic and acidic residues" evidence="7">
    <location>
        <begin position="224"/>
        <end position="252"/>
    </location>
</feature>
<keyword evidence="9" id="KW-1185">Reference proteome</keyword>
<evidence type="ECO:0000313" key="8">
    <source>
        <dbReference type="EMBL" id="RYO91153.1"/>
    </source>
</evidence>
<feature type="compositionally biased region" description="Basic residues" evidence="7">
    <location>
        <begin position="299"/>
        <end position="311"/>
    </location>
</feature>
<sequence>MSSVRNTFQRRNHRERAQPTERSRLGLLEKHKLREEIWGTSTADRPHLLRRAQDYTLRAKDHNKKKAQLKALKRKAADRNEDEFYFGMLSRAGPSTVVSKGKRWTGTVDGDRGNRPMDVETVRLLKTQDMGYLRTQRTLALKEVKSLEERVVLLGASLDPAADGEWEDEDDDDDDDMMLDGLDDEIAPPPSKKMKKTAETSKPKKIVFAEDADEREDMMEELEAATKEDEDDHLKGDKKKEKKDPERLRAEQRQRLLEKLRRRLQNARKKLGALARAENQLEVQRASMAKTATVGGVRKSGKKIKVRERKR</sequence>
<evidence type="ECO:0000313" key="9">
    <source>
        <dbReference type="Proteomes" id="UP000293360"/>
    </source>
</evidence>
<evidence type="ECO:0000256" key="3">
    <source>
        <dbReference type="ARBA" id="ARBA00008105"/>
    </source>
</evidence>
<evidence type="ECO:0000256" key="7">
    <source>
        <dbReference type="SAM" id="MobiDB-lite"/>
    </source>
</evidence>
<dbReference type="GO" id="GO:0006364">
    <property type="term" value="P:rRNA processing"/>
    <property type="evidence" value="ECO:0007669"/>
    <property type="project" value="UniProtKB-KW"/>
</dbReference>
<feature type="compositionally biased region" description="Acidic residues" evidence="7">
    <location>
        <begin position="162"/>
        <end position="186"/>
    </location>
</feature>
<dbReference type="OrthoDB" id="29058at2759"/>
<keyword evidence="5" id="KW-0539">Nucleus</keyword>
<protein>
    <recommendedName>
        <fullName evidence="10">U3 small nucleolar RNA-associated protein 11</fullName>
    </recommendedName>
</protein>
<proteinExistence type="inferred from homology"/>
<keyword evidence="4" id="KW-0698">rRNA processing</keyword>
<feature type="region of interest" description="Disordered" evidence="7">
    <location>
        <begin position="290"/>
        <end position="311"/>
    </location>
</feature>
<dbReference type="STRING" id="155417.A0A4Q4T0K9"/>
<comment type="function">
    <text evidence="1">Involved in nucleolar processing of pre-18S ribosomal RNA.</text>
</comment>
<dbReference type="InterPro" id="IPR007144">
    <property type="entry name" value="SSU_processome_Utp11"/>
</dbReference>
<feature type="compositionally biased region" description="Acidic residues" evidence="7">
    <location>
        <begin position="210"/>
        <end position="223"/>
    </location>
</feature>
<feature type="coiled-coil region" evidence="6">
    <location>
        <begin position="52"/>
        <end position="82"/>
    </location>
</feature>
<dbReference type="PANTHER" id="PTHR12838:SF0">
    <property type="entry name" value="U3 SMALL NUCLEOLAR RNA-ASSOCIATED PROTEIN 11-RELATED"/>
    <property type="match status" value="1"/>
</dbReference>
<accession>A0A4Q4T0K9</accession>
<evidence type="ECO:0000256" key="5">
    <source>
        <dbReference type="ARBA" id="ARBA00023242"/>
    </source>
</evidence>
<dbReference type="Proteomes" id="UP000293360">
    <property type="component" value="Unassembled WGS sequence"/>
</dbReference>
<name>A0A4Q4T0K9_9PEZI</name>
<feature type="compositionally biased region" description="Basic and acidic residues" evidence="7">
    <location>
        <begin position="15"/>
        <end position="24"/>
    </location>
</feature>
<evidence type="ECO:0000256" key="2">
    <source>
        <dbReference type="ARBA" id="ARBA00004604"/>
    </source>
</evidence>
<comment type="subcellular location">
    <subcellularLocation>
        <location evidence="2">Nucleus</location>
        <location evidence="2">Nucleolus</location>
    </subcellularLocation>
</comment>
<feature type="region of interest" description="Disordered" evidence="7">
    <location>
        <begin position="161"/>
        <end position="252"/>
    </location>
</feature>
<gene>
    <name evidence="8" type="ORF">DL764_008321</name>
</gene>